<gene>
    <name evidence="2" type="ORF">SEA_BIRKSANDSOCKS_73</name>
</gene>
<dbReference type="EMBL" id="MG099940">
    <property type="protein sequence ID" value="AUE22184.1"/>
    <property type="molecule type" value="Genomic_DNA"/>
</dbReference>
<name>A0A2H4YDX9_9CAUD</name>
<sequence length="185" mass="20619">MPPLQRGPGKKKADSIKRKGHAPGVFGQTRRAWTKVFTTQAVMKLFPEPGGVEPGPDVKIEVGNQFGKTTLELTGLRVDELTALKGVFDLAFAHAYRTCAIRDQHAMQALESGEADYSRSFRDPAVLWKREGERWSAEYAYLDERWEGPHPEVVSKSHAPVVYQTTVSQDLDEDTGFADSPEDDD</sequence>
<reference evidence="2 3" key="1">
    <citation type="submission" date="2017-10" db="EMBL/GenBank/DDBJ databases">
        <authorList>
            <person name="Koppala N."/>
            <person name="Smith C."/>
            <person name="Hicks E."/>
            <person name="VanDolah M."/>
            <person name="Fryberger R."/>
            <person name="Simpson Z."/>
            <person name="Schmith W."/>
            <person name="Rense A."/>
            <person name="Bortz R.L."/>
            <person name="Warner M.H."/>
            <person name="Garlena R.A."/>
            <person name="Russell D.A."/>
            <person name="Pope W.H."/>
            <person name="Jacobs-Sera D."/>
            <person name="Hendrix R.W."/>
            <person name="Hatfull G.F."/>
        </authorList>
    </citation>
    <scope>NUCLEOTIDE SEQUENCE [LARGE SCALE GENOMIC DNA]</scope>
</reference>
<protein>
    <submittedName>
        <fullName evidence="2">Uncharacterized protein</fullName>
    </submittedName>
</protein>
<evidence type="ECO:0000313" key="3">
    <source>
        <dbReference type="Proteomes" id="UP000240474"/>
    </source>
</evidence>
<dbReference type="Proteomes" id="UP000240474">
    <property type="component" value="Segment"/>
</dbReference>
<accession>A0A2H4YDX9</accession>
<feature type="region of interest" description="Disordered" evidence="1">
    <location>
        <begin position="1"/>
        <end position="24"/>
    </location>
</feature>
<proteinExistence type="predicted"/>
<keyword evidence="3" id="KW-1185">Reference proteome</keyword>
<evidence type="ECO:0000256" key="1">
    <source>
        <dbReference type="SAM" id="MobiDB-lite"/>
    </source>
</evidence>
<organism evidence="2 3">
    <name type="scientific">Gordonia phage BirksAndSocks</name>
    <dbReference type="NCBI Taxonomy" id="2047831"/>
    <lineage>
        <taxon>Viruses</taxon>
        <taxon>Duplodnaviria</taxon>
        <taxon>Heunggongvirae</taxon>
        <taxon>Uroviricota</taxon>
        <taxon>Caudoviricetes</taxon>
        <taxon>Montyvirus</taxon>
        <taxon>Montyvirus birksandsocks</taxon>
    </lineage>
</organism>
<evidence type="ECO:0000313" key="2">
    <source>
        <dbReference type="EMBL" id="AUE22184.1"/>
    </source>
</evidence>